<dbReference type="Pfam" id="PF03466">
    <property type="entry name" value="LysR_substrate"/>
    <property type="match status" value="1"/>
</dbReference>
<dbReference type="InterPro" id="IPR050950">
    <property type="entry name" value="HTH-type_LysR_regulators"/>
</dbReference>
<dbReference type="EMBL" id="DSGB01000002">
    <property type="protein sequence ID" value="HER95102.1"/>
    <property type="molecule type" value="Genomic_DNA"/>
</dbReference>
<organism evidence="6">
    <name type="scientific">Rhodothermus marinus</name>
    <name type="common">Rhodothermus obamensis</name>
    <dbReference type="NCBI Taxonomy" id="29549"/>
    <lineage>
        <taxon>Bacteria</taxon>
        <taxon>Pseudomonadati</taxon>
        <taxon>Rhodothermota</taxon>
        <taxon>Rhodothermia</taxon>
        <taxon>Rhodothermales</taxon>
        <taxon>Rhodothermaceae</taxon>
        <taxon>Rhodothermus</taxon>
    </lineage>
</organism>
<protein>
    <submittedName>
        <fullName evidence="6">Transcriptional regulator CynR</fullName>
    </submittedName>
</protein>
<keyword evidence="4" id="KW-0804">Transcription</keyword>
<evidence type="ECO:0000256" key="3">
    <source>
        <dbReference type="ARBA" id="ARBA00023125"/>
    </source>
</evidence>
<name>A0A7V2AYP6_RHOMR</name>
<evidence type="ECO:0000313" key="6">
    <source>
        <dbReference type="EMBL" id="HER95102.1"/>
    </source>
</evidence>
<accession>A0A7V2AYP6</accession>
<reference evidence="6" key="1">
    <citation type="journal article" date="2020" name="mSystems">
        <title>Genome- and Community-Level Interaction Insights into Carbon Utilization and Element Cycling Functions of Hydrothermarchaeota in Hydrothermal Sediment.</title>
        <authorList>
            <person name="Zhou Z."/>
            <person name="Liu Y."/>
            <person name="Xu W."/>
            <person name="Pan J."/>
            <person name="Luo Z.H."/>
            <person name="Li M."/>
        </authorList>
    </citation>
    <scope>NUCLEOTIDE SEQUENCE [LARGE SCALE GENOMIC DNA]</scope>
    <source>
        <strain evidence="6">SpSt-143</strain>
    </source>
</reference>
<dbReference type="GO" id="GO:0005829">
    <property type="term" value="C:cytosol"/>
    <property type="evidence" value="ECO:0007669"/>
    <property type="project" value="TreeGrafter"/>
</dbReference>
<dbReference type="SUPFAM" id="SSF46785">
    <property type="entry name" value="Winged helix' DNA-binding domain"/>
    <property type="match status" value="1"/>
</dbReference>
<dbReference type="AlphaFoldDB" id="A0A7V2AYP6"/>
<evidence type="ECO:0000256" key="4">
    <source>
        <dbReference type="ARBA" id="ARBA00023163"/>
    </source>
</evidence>
<dbReference type="PRINTS" id="PR00039">
    <property type="entry name" value="HTHLYSR"/>
</dbReference>
<comment type="similarity">
    <text evidence="1">Belongs to the LysR transcriptional regulatory family.</text>
</comment>
<dbReference type="FunFam" id="1.10.10.10:FF:000001">
    <property type="entry name" value="LysR family transcriptional regulator"/>
    <property type="match status" value="1"/>
</dbReference>
<dbReference type="Gene3D" id="1.10.10.10">
    <property type="entry name" value="Winged helix-like DNA-binding domain superfamily/Winged helix DNA-binding domain"/>
    <property type="match status" value="1"/>
</dbReference>
<dbReference type="NCBIfam" id="NF008416">
    <property type="entry name" value="PRK11242.1"/>
    <property type="match status" value="1"/>
</dbReference>
<keyword evidence="3" id="KW-0238">DNA-binding</keyword>
<dbReference type="Pfam" id="PF00126">
    <property type="entry name" value="HTH_1"/>
    <property type="match status" value="1"/>
</dbReference>
<comment type="caution">
    <text evidence="6">The sequence shown here is derived from an EMBL/GenBank/DDBJ whole genome shotgun (WGS) entry which is preliminary data.</text>
</comment>
<evidence type="ECO:0000256" key="2">
    <source>
        <dbReference type="ARBA" id="ARBA00023015"/>
    </source>
</evidence>
<dbReference type="SUPFAM" id="SSF53850">
    <property type="entry name" value="Periplasmic binding protein-like II"/>
    <property type="match status" value="1"/>
</dbReference>
<dbReference type="PROSITE" id="PS50931">
    <property type="entry name" value="HTH_LYSR"/>
    <property type="match status" value="1"/>
</dbReference>
<dbReference type="PANTHER" id="PTHR30419">
    <property type="entry name" value="HTH-TYPE TRANSCRIPTIONAL REGULATOR YBHD"/>
    <property type="match status" value="1"/>
</dbReference>
<gene>
    <name evidence="6" type="primary">cynR</name>
    <name evidence="6" type="ORF">ENO59_01060</name>
</gene>
<dbReference type="InterPro" id="IPR000847">
    <property type="entry name" value="LysR_HTH_N"/>
</dbReference>
<dbReference type="GO" id="GO:0003677">
    <property type="term" value="F:DNA binding"/>
    <property type="evidence" value="ECO:0007669"/>
    <property type="project" value="UniProtKB-KW"/>
</dbReference>
<feature type="domain" description="HTH lysR-type" evidence="5">
    <location>
        <begin position="1"/>
        <end position="58"/>
    </location>
</feature>
<sequence length="303" mass="33466">MDLRALRYFLAVAEEGHFTKAAERCFVSQPALSQQIRKLEEALGEVLVDRSTTPVRLTAAGEVVAAHARRMLAELEAMRVALDELQGLQRGNLVIGAVQTVQAYLIPQVVTLFVRQYPGVRLQVMALPADEVEAGVLEGRFQLGLGFVPPTREGLEASPLFEEELVLITPPTHPLAACHRASLLELKAVELVLLPTTYCTRRLWDRWARAAGLEPKVALEVNTIEGLLYLVRTLGLATVLPEWTLRIDAAQGLKAVRLPMPPPHRTVGMLHRQGAYRCRATQAFEEMLALWLAAARNGHAVRA</sequence>
<evidence type="ECO:0000259" key="5">
    <source>
        <dbReference type="PROSITE" id="PS50931"/>
    </source>
</evidence>
<proteinExistence type="inferred from homology"/>
<dbReference type="InterPro" id="IPR036390">
    <property type="entry name" value="WH_DNA-bd_sf"/>
</dbReference>
<evidence type="ECO:0000256" key="1">
    <source>
        <dbReference type="ARBA" id="ARBA00009437"/>
    </source>
</evidence>
<keyword evidence="2" id="KW-0805">Transcription regulation</keyword>
<dbReference type="CDD" id="cd05466">
    <property type="entry name" value="PBP2_LTTR_substrate"/>
    <property type="match status" value="1"/>
</dbReference>
<dbReference type="Gene3D" id="3.40.190.290">
    <property type="match status" value="1"/>
</dbReference>
<dbReference type="InterPro" id="IPR005119">
    <property type="entry name" value="LysR_subst-bd"/>
</dbReference>
<dbReference type="GO" id="GO:0003700">
    <property type="term" value="F:DNA-binding transcription factor activity"/>
    <property type="evidence" value="ECO:0007669"/>
    <property type="project" value="InterPro"/>
</dbReference>
<dbReference type="InterPro" id="IPR036388">
    <property type="entry name" value="WH-like_DNA-bd_sf"/>
</dbReference>